<organism evidence="2 3">
    <name type="scientific">SAR324 cluster bacterium</name>
    <dbReference type="NCBI Taxonomy" id="2024889"/>
    <lineage>
        <taxon>Bacteria</taxon>
        <taxon>Deltaproteobacteria</taxon>
        <taxon>SAR324 cluster</taxon>
    </lineage>
</organism>
<dbReference type="Proteomes" id="UP000218113">
    <property type="component" value="Unassembled WGS sequence"/>
</dbReference>
<proteinExistence type="predicted"/>
<keyword evidence="1" id="KW-0732">Signal</keyword>
<evidence type="ECO:0000313" key="3">
    <source>
        <dbReference type="Proteomes" id="UP000218113"/>
    </source>
</evidence>
<dbReference type="EMBL" id="NVSR01000032">
    <property type="protein sequence ID" value="PCI28529.1"/>
    <property type="molecule type" value="Genomic_DNA"/>
</dbReference>
<comment type="caution">
    <text evidence="2">The sequence shown here is derived from an EMBL/GenBank/DDBJ whole genome shotgun (WGS) entry which is preliminary data.</text>
</comment>
<evidence type="ECO:0008006" key="4">
    <source>
        <dbReference type="Google" id="ProtNLM"/>
    </source>
</evidence>
<sequence length="67" mass="7596">MCIKYKSQIFSRLCLLMVMILFSWAMPPLTQAAEGQTPNFTLDTLQGPFTLSEYRGTPLVLFFSFPG</sequence>
<dbReference type="SUPFAM" id="SSF52833">
    <property type="entry name" value="Thioredoxin-like"/>
    <property type="match status" value="1"/>
</dbReference>
<feature type="signal peptide" evidence="1">
    <location>
        <begin position="1"/>
        <end position="32"/>
    </location>
</feature>
<evidence type="ECO:0000313" key="2">
    <source>
        <dbReference type="EMBL" id="PCI28529.1"/>
    </source>
</evidence>
<reference evidence="3" key="1">
    <citation type="submission" date="2017-08" db="EMBL/GenBank/DDBJ databases">
        <title>A dynamic microbial community with high functional redundancy inhabits the cold, oxic subseafloor aquifer.</title>
        <authorList>
            <person name="Tully B.J."/>
            <person name="Wheat C.G."/>
            <person name="Glazer B.T."/>
            <person name="Huber J.A."/>
        </authorList>
    </citation>
    <scope>NUCLEOTIDE SEQUENCE [LARGE SCALE GENOMIC DNA]</scope>
</reference>
<dbReference type="AlphaFoldDB" id="A0A2A4T5I1"/>
<feature type="chain" id="PRO_5012133243" description="Alkyl hydroperoxide reductase subunit C/ Thiol specific antioxidant domain-containing protein" evidence="1">
    <location>
        <begin position="33"/>
        <end position="67"/>
    </location>
</feature>
<dbReference type="InterPro" id="IPR036249">
    <property type="entry name" value="Thioredoxin-like_sf"/>
</dbReference>
<accession>A0A2A4T5I1</accession>
<name>A0A2A4T5I1_9DELT</name>
<gene>
    <name evidence="2" type="ORF">COB67_06285</name>
</gene>
<protein>
    <recommendedName>
        <fullName evidence="4">Alkyl hydroperoxide reductase subunit C/ Thiol specific antioxidant domain-containing protein</fullName>
    </recommendedName>
</protein>
<evidence type="ECO:0000256" key="1">
    <source>
        <dbReference type="SAM" id="SignalP"/>
    </source>
</evidence>